<dbReference type="InterPro" id="IPR011701">
    <property type="entry name" value="MFS"/>
</dbReference>
<dbReference type="SUPFAM" id="SSF51197">
    <property type="entry name" value="Clavaminate synthase-like"/>
    <property type="match status" value="1"/>
</dbReference>
<dbReference type="PANTHER" id="PTHR23501:SF78">
    <property type="entry name" value="MAJOR FACILITATOR SUPERFAMILY (MFS) PROFILE DOMAIN-CONTAINING PROTEIN-RELATED"/>
    <property type="match status" value="1"/>
</dbReference>
<feature type="transmembrane region" description="Helical" evidence="5">
    <location>
        <begin position="801"/>
        <end position="823"/>
    </location>
</feature>
<dbReference type="Gene3D" id="2.60.120.330">
    <property type="entry name" value="B-lactam Antibiotic, Isopenicillin N Synthase, Chain"/>
    <property type="match status" value="1"/>
</dbReference>
<feature type="transmembrane region" description="Helical" evidence="5">
    <location>
        <begin position="689"/>
        <end position="707"/>
    </location>
</feature>
<dbReference type="InterPro" id="IPR037479">
    <property type="entry name" value="Tauto_MSAD"/>
</dbReference>
<dbReference type="Pfam" id="PF03171">
    <property type="entry name" value="2OG-FeII_Oxy"/>
    <property type="match status" value="1"/>
</dbReference>
<evidence type="ECO:0000313" key="8">
    <source>
        <dbReference type="EMBL" id="OCF32254.1"/>
    </source>
</evidence>
<dbReference type="PROSITE" id="PS51471">
    <property type="entry name" value="FE2OG_OXY"/>
    <property type="match status" value="1"/>
</dbReference>
<evidence type="ECO:0000259" key="6">
    <source>
        <dbReference type="PROSITE" id="PS50850"/>
    </source>
</evidence>
<dbReference type="AlphaFoldDB" id="A0A1B9GMA6"/>
<dbReference type="PRINTS" id="PR01036">
    <property type="entry name" value="TCRTETB"/>
</dbReference>
<dbReference type="Pfam" id="PF07690">
    <property type="entry name" value="MFS_1"/>
    <property type="match status" value="1"/>
</dbReference>
<evidence type="ECO:0000256" key="4">
    <source>
        <dbReference type="ARBA" id="ARBA00023136"/>
    </source>
</evidence>
<dbReference type="Pfam" id="PF14552">
    <property type="entry name" value="Tautomerase_2"/>
    <property type="match status" value="1"/>
</dbReference>
<feature type="domain" description="Fe2OG dioxygenase" evidence="7">
    <location>
        <begin position="216"/>
        <end position="320"/>
    </location>
</feature>
<dbReference type="Proteomes" id="UP000092666">
    <property type="component" value="Unassembled WGS sequence"/>
</dbReference>
<dbReference type="SUPFAM" id="SSF55331">
    <property type="entry name" value="Tautomerase/MIF"/>
    <property type="match status" value="1"/>
</dbReference>
<dbReference type="Gene3D" id="1.20.1250.20">
    <property type="entry name" value="MFS general substrate transporter like domains"/>
    <property type="match status" value="1"/>
</dbReference>
<feature type="transmembrane region" description="Helical" evidence="5">
    <location>
        <begin position="530"/>
        <end position="548"/>
    </location>
</feature>
<dbReference type="Gene3D" id="3.30.429.10">
    <property type="entry name" value="Macrophage Migration Inhibitory Factor"/>
    <property type="match status" value="1"/>
</dbReference>
<dbReference type="InterPro" id="IPR027443">
    <property type="entry name" value="IPNS-like_sf"/>
</dbReference>
<dbReference type="InterPro" id="IPR005123">
    <property type="entry name" value="Oxoglu/Fe-dep_dioxygenase_dom"/>
</dbReference>
<organism evidence="8 9">
    <name type="scientific">Kwoniella heveanensis BCC8398</name>
    <dbReference type="NCBI Taxonomy" id="1296120"/>
    <lineage>
        <taxon>Eukaryota</taxon>
        <taxon>Fungi</taxon>
        <taxon>Dikarya</taxon>
        <taxon>Basidiomycota</taxon>
        <taxon>Agaricomycotina</taxon>
        <taxon>Tremellomycetes</taxon>
        <taxon>Tremellales</taxon>
        <taxon>Cryptococcaceae</taxon>
        <taxon>Kwoniella</taxon>
    </lineage>
</organism>
<name>A0A1B9GMA6_9TREE</name>
<dbReference type="InterPro" id="IPR036259">
    <property type="entry name" value="MFS_trans_sf"/>
</dbReference>
<evidence type="ECO:0000256" key="3">
    <source>
        <dbReference type="ARBA" id="ARBA00022989"/>
    </source>
</evidence>
<evidence type="ECO:0000256" key="2">
    <source>
        <dbReference type="ARBA" id="ARBA00022692"/>
    </source>
</evidence>
<comment type="subcellular location">
    <subcellularLocation>
        <location evidence="1">Membrane</location>
        <topology evidence="1">Multi-pass membrane protein</topology>
    </subcellularLocation>
</comment>
<evidence type="ECO:0000313" key="9">
    <source>
        <dbReference type="Proteomes" id="UP000092666"/>
    </source>
</evidence>
<protein>
    <recommendedName>
        <fullName evidence="10">Major facilitator superfamily (MFS) profile domain-containing protein</fullName>
    </recommendedName>
</protein>
<dbReference type="InterPro" id="IPR014347">
    <property type="entry name" value="Tautomerase/MIF_sf"/>
</dbReference>
<dbReference type="GO" id="GO:0022857">
    <property type="term" value="F:transmembrane transporter activity"/>
    <property type="evidence" value="ECO:0007669"/>
    <property type="project" value="InterPro"/>
</dbReference>
<feature type="transmembrane region" description="Helical" evidence="5">
    <location>
        <begin position="665"/>
        <end position="683"/>
    </location>
</feature>
<feature type="transmembrane region" description="Helical" evidence="5">
    <location>
        <begin position="402"/>
        <end position="425"/>
    </location>
</feature>
<feature type="domain" description="Major facilitator superfamily (MFS) profile" evidence="6">
    <location>
        <begin position="278"/>
        <end position="828"/>
    </location>
</feature>
<feature type="transmembrane region" description="Helical" evidence="5">
    <location>
        <begin position="598"/>
        <end position="619"/>
    </location>
</feature>
<dbReference type="InterPro" id="IPR044861">
    <property type="entry name" value="IPNS-like_FE2OG_OXY"/>
</dbReference>
<keyword evidence="4 5" id="KW-0472">Membrane</keyword>
<dbReference type="Pfam" id="PF14226">
    <property type="entry name" value="DIOX_N"/>
    <property type="match status" value="1"/>
</dbReference>
<reference evidence="9" key="2">
    <citation type="submission" date="2013-12" db="EMBL/GenBank/DDBJ databases">
        <title>Evolution of pathogenesis and genome organization in the Tremellales.</title>
        <authorList>
            <person name="Cuomo C."/>
            <person name="Litvintseva A."/>
            <person name="Heitman J."/>
            <person name="Chen Y."/>
            <person name="Sun S."/>
            <person name="Springer D."/>
            <person name="Dromer F."/>
            <person name="Young S."/>
            <person name="Zeng Q."/>
            <person name="Chapman S."/>
            <person name="Gujja S."/>
            <person name="Saif S."/>
            <person name="Birren B."/>
        </authorList>
    </citation>
    <scope>NUCLEOTIDE SEQUENCE [LARGE SCALE GENOMIC DNA]</scope>
    <source>
        <strain evidence="9">BCC8398</strain>
    </source>
</reference>
<dbReference type="SUPFAM" id="SSF103473">
    <property type="entry name" value="MFS general substrate transporter"/>
    <property type="match status" value="1"/>
</dbReference>
<dbReference type="InterPro" id="IPR026992">
    <property type="entry name" value="DIOX_N"/>
</dbReference>
<gene>
    <name evidence="8" type="ORF">I316_06169</name>
</gene>
<evidence type="ECO:0000256" key="5">
    <source>
        <dbReference type="SAM" id="Phobius"/>
    </source>
</evidence>
<evidence type="ECO:0000256" key="1">
    <source>
        <dbReference type="ARBA" id="ARBA00004141"/>
    </source>
</evidence>
<dbReference type="STRING" id="1296120.A0A1B9GMA6"/>
<dbReference type="PANTHER" id="PTHR23501">
    <property type="entry name" value="MAJOR FACILITATOR SUPERFAMILY"/>
    <property type="match status" value="1"/>
</dbReference>
<accession>A0A1B9GMA6</accession>
<feature type="transmembrane region" description="Helical" evidence="5">
    <location>
        <begin position="464"/>
        <end position="484"/>
    </location>
</feature>
<dbReference type="PROSITE" id="PS50850">
    <property type="entry name" value="MFS"/>
    <property type="match status" value="1"/>
</dbReference>
<feature type="transmembrane region" description="Helical" evidence="5">
    <location>
        <begin position="431"/>
        <end position="452"/>
    </location>
</feature>
<sequence length="880" mass="95592">MSALTAQETVYGSSDDGKYVTYRAGGKPGKRLIRQPGEPGWVESFDRIPVIDFTNIDHPDVDVRRKLAAELAEAAENVGFWYAANTPVTDELVSATFAALEKFFSMPVEQRAEASWMKTPGARGYESFADVAANEGSGTLRESFIMGDDMTDPKQYSGPIPEGTKPQNIWPSAMPEFKDALDTYYSVLLPFARSILHLFALALGLEENALDHLHNFPMAALRALHYPPQVATESAAGFLAHADFSSFTLVLQGAKYGSGLEVLNMNGHWIPAPYIPGVTFTCNVGDYLQSLSSGRFVSTVHRVVNTSGNERYSLPFFFSPDPSVTLTPVVNPKTGSDYEAEYTDDPIGKQYVRRLMYARRFHPTAKRLAELEIPEKDWKYEYITGSQMIVARCSDVFGRRTALFKILLIFILGNIMCGFAQNAIWLFTCRGLSGIGAGGIISLSMVCVADLVPVRERGKLQGYTGFTVALGSGMGPLIGAAMASKISWRWAFWITPPMLALAIPILYLALPDINTAPGKSAWNQMRQVDYLGSILLFASSILMLVPISGGGSIFPWRSAVCMILIVLGVLLLVAFLAVERFHAAIPILPPRLFHHKDVNLILLATATHGWIYYGTMFFIPLYLQEVLTVSALRAGVLLLPMVFSQGLGLGLAGKVSTATGFIVPQMQFGYALGLVSCGLLYRFDVDTSTGYIVGILLLIGFAAGCTLQTSLVTMQNTAPEDLRAVITGARNTFRSFGGSIGLAAAGPIRSSVIRTALMQISSLTEQQRSAIIALGPSAIIGDVDSNTRSLMLQAMKKGIQAIYLGFMPLMAVSLIAVLFVNVVQQGRSAEVKQTYYGVLMAALKEQIGLDEADLIVSVTANTREDWSFGGGKAQFLNGDL</sequence>
<keyword evidence="2 5" id="KW-0812">Transmembrane</keyword>
<keyword evidence="9" id="KW-1185">Reference proteome</keyword>
<evidence type="ECO:0008006" key="10">
    <source>
        <dbReference type="Google" id="ProtNLM"/>
    </source>
</evidence>
<dbReference type="InterPro" id="IPR020846">
    <property type="entry name" value="MFS_dom"/>
</dbReference>
<feature type="transmembrane region" description="Helical" evidence="5">
    <location>
        <begin position="490"/>
        <end position="510"/>
    </location>
</feature>
<proteinExistence type="predicted"/>
<dbReference type="OrthoDB" id="288590at2759"/>
<dbReference type="GO" id="GO:0005886">
    <property type="term" value="C:plasma membrane"/>
    <property type="evidence" value="ECO:0007669"/>
    <property type="project" value="TreeGrafter"/>
</dbReference>
<feature type="transmembrane region" description="Helical" evidence="5">
    <location>
        <begin position="554"/>
        <end position="578"/>
    </location>
</feature>
<evidence type="ECO:0000259" key="7">
    <source>
        <dbReference type="PROSITE" id="PS51471"/>
    </source>
</evidence>
<reference evidence="8 9" key="1">
    <citation type="submission" date="2013-07" db="EMBL/GenBank/DDBJ databases">
        <title>The Genome Sequence of Cryptococcus heveanensis BCC8398.</title>
        <authorList>
            <consortium name="The Broad Institute Genome Sequencing Platform"/>
            <person name="Cuomo C."/>
            <person name="Litvintseva A."/>
            <person name="Chen Y."/>
            <person name="Heitman J."/>
            <person name="Sun S."/>
            <person name="Springer D."/>
            <person name="Dromer F."/>
            <person name="Young S.K."/>
            <person name="Zeng Q."/>
            <person name="Gargeya S."/>
            <person name="Fitzgerald M."/>
            <person name="Abouelleil A."/>
            <person name="Alvarado L."/>
            <person name="Berlin A.M."/>
            <person name="Chapman S.B."/>
            <person name="Dewar J."/>
            <person name="Goldberg J."/>
            <person name="Griggs A."/>
            <person name="Gujja S."/>
            <person name="Hansen M."/>
            <person name="Howarth C."/>
            <person name="Imamovic A."/>
            <person name="Larimer J."/>
            <person name="McCowan C."/>
            <person name="Murphy C."/>
            <person name="Pearson M."/>
            <person name="Priest M."/>
            <person name="Roberts A."/>
            <person name="Saif S."/>
            <person name="Shea T."/>
            <person name="Sykes S."/>
            <person name="Wortman J."/>
            <person name="Nusbaum C."/>
            <person name="Birren B."/>
        </authorList>
    </citation>
    <scope>NUCLEOTIDE SEQUENCE [LARGE SCALE GENOMIC DNA]</scope>
    <source>
        <strain evidence="8 9">BCC8398</strain>
    </source>
</reference>
<keyword evidence="3 5" id="KW-1133">Transmembrane helix</keyword>
<feature type="transmembrane region" description="Helical" evidence="5">
    <location>
        <begin position="631"/>
        <end position="653"/>
    </location>
</feature>
<dbReference type="EMBL" id="KI669510">
    <property type="protein sequence ID" value="OCF32254.1"/>
    <property type="molecule type" value="Genomic_DNA"/>
</dbReference>